<dbReference type="Pfam" id="PF04326">
    <property type="entry name" value="SLFN_AlbA_2"/>
    <property type="match status" value="1"/>
</dbReference>
<dbReference type="PANTHER" id="PTHR37292:SF2">
    <property type="entry name" value="DUF262 DOMAIN-CONTAINING PROTEIN"/>
    <property type="match status" value="1"/>
</dbReference>
<evidence type="ECO:0000259" key="2">
    <source>
        <dbReference type="Pfam" id="PF03235"/>
    </source>
</evidence>
<feature type="coiled-coil region" evidence="1">
    <location>
        <begin position="613"/>
        <end position="640"/>
    </location>
</feature>
<sequence>MFRREIMKISELIDSIRKRDLVLPEFQREFVWSKDQAKQLMVSLVKGYPVGSLLFWKTDKPPELKNIAKLPDKFGILQVILDGQQRLTTLYMLITGEIPPYYKNVDIHTDPRELYYNLDSGDFQYYLPSKMRGNPLWWRTVDCFTKKDKINIFEIAKKIAKDEQGAFDLAQRYSDNLNKLVLIVNIDFPEQLVPYYAKLFDAIDIFDRVNRQGTKLTDAELALTHVTGKWSDARRLMKNKIEELANRNFQFDLTFMIRCLTGVVTKRALFHTIHDRTREELEEGWNNLKKILDYIGVILPGQAFVHSAYDLNTTNILVPLVVYLSINKGKFPNERSLKKAIHWLYAAHTWARYTAQTDQRLEHDISLIMREEKPWDELCNQIIDQRGRIEVKANDLEGRGVLHPLHRMTLILAKAHGALDWFNGVALGSKANDKAYCIHNHHIFPVSLLYKSAYDPDNHLHKKIINEIANRAFLTAESNLSISNKPPEEYLPEIEERFPGALVKQFVPMDPSLWKLNRFPDFLEKRRALITCKLNEFMKSLVAKPEVSSERPIIDIIALGESATLEFKSTLQWDVVRNCINKDLRHSVIKTIAAFLNSNGGILIIGVEDDGKVKGLEKDLKTLRNSKDRFEQLLNTLMSDYIGPEYSSFIRIRFENIDGNKICVVKADKAQEPAFLKGARGKEFHIRVGNTTHMLDPEETVRYIQMNWE</sequence>
<dbReference type="Pfam" id="PF03235">
    <property type="entry name" value="GmrSD_N"/>
    <property type="match status" value="1"/>
</dbReference>
<accession>A0A0F9TSE6</accession>
<dbReference type="InterPro" id="IPR038461">
    <property type="entry name" value="Schlafen_AlbA_2_dom_sf"/>
</dbReference>
<dbReference type="AlphaFoldDB" id="A0A0F9TSE6"/>
<dbReference type="PANTHER" id="PTHR37292">
    <property type="entry name" value="VNG6097C"/>
    <property type="match status" value="1"/>
</dbReference>
<dbReference type="EMBL" id="LAZR01001037">
    <property type="protein sequence ID" value="KKN52051.1"/>
    <property type="molecule type" value="Genomic_DNA"/>
</dbReference>
<comment type="caution">
    <text evidence="4">The sequence shown here is derived from an EMBL/GenBank/DDBJ whole genome shotgun (WGS) entry which is preliminary data.</text>
</comment>
<proteinExistence type="predicted"/>
<feature type="domain" description="GmrSD restriction endonucleases N-terminal" evidence="2">
    <location>
        <begin position="9"/>
        <end position="224"/>
    </location>
</feature>
<dbReference type="InterPro" id="IPR007421">
    <property type="entry name" value="Schlafen_AlbA_2_dom"/>
</dbReference>
<reference evidence="4" key="1">
    <citation type="journal article" date="2015" name="Nature">
        <title>Complex archaea that bridge the gap between prokaryotes and eukaryotes.</title>
        <authorList>
            <person name="Spang A."/>
            <person name="Saw J.H."/>
            <person name="Jorgensen S.L."/>
            <person name="Zaremba-Niedzwiedzka K."/>
            <person name="Martijn J."/>
            <person name="Lind A.E."/>
            <person name="van Eijk R."/>
            <person name="Schleper C."/>
            <person name="Guy L."/>
            <person name="Ettema T.J."/>
        </authorList>
    </citation>
    <scope>NUCLEOTIDE SEQUENCE</scope>
</reference>
<evidence type="ECO:0008006" key="5">
    <source>
        <dbReference type="Google" id="ProtNLM"/>
    </source>
</evidence>
<evidence type="ECO:0000256" key="1">
    <source>
        <dbReference type="SAM" id="Coils"/>
    </source>
</evidence>
<organism evidence="4">
    <name type="scientific">marine sediment metagenome</name>
    <dbReference type="NCBI Taxonomy" id="412755"/>
    <lineage>
        <taxon>unclassified sequences</taxon>
        <taxon>metagenomes</taxon>
        <taxon>ecological metagenomes</taxon>
    </lineage>
</organism>
<feature type="domain" description="Schlafen AlbA-2" evidence="3">
    <location>
        <begin position="561"/>
        <end position="693"/>
    </location>
</feature>
<gene>
    <name evidence="4" type="ORF">LCGC14_0616590</name>
</gene>
<name>A0A0F9TSE6_9ZZZZ</name>
<evidence type="ECO:0000313" key="4">
    <source>
        <dbReference type="EMBL" id="KKN52051.1"/>
    </source>
</evidence>
<evidence type="ECO:0000259" key="3">
    <source>
        <dbReference type="Pfam" id="PF04326"/>
    </source>
</evidence>
<dbReference type="Gene3D" id="3.30.950.30">
    <property type="entry name" value="Schlafen, AAA domain"/>
    <property type="match status" value="1"/>
</dbReference>
<dbReference type="InterPro" id="IPR004919">
    <property type="entry name" value="GmrSD_N"/>
</dbReference>
<keyword evidence="1" id="KW-0175">Coiled coil</keyword>
<protein>
    <recommendedName>
        <fullName evidence="5">DUF262 domain-containing protein</fullName>
    </recommendedName>
</protein>